<reference evidence="2" key="1">
    <citation type="journal article" date="2020" name="J Insects Food Feed">
        <title>The yellow mealworm (Tenebrio molitor) genome: a resource for the emerging insects as food and feed industry.</title>
        <authorList>
            <person name="Eriksson T."/>
            <person name="Andere A."/>
            <person name="Kelstrup H."/>
            <person name="Emery V."/>
            <person name="Picard C."/>
        </authorList>
    </citation>
    <scope>NUCLEOTIDE SEQUENCE</scope>
    <source>
        <strain evidence="2">Stoneville</strain>
        <tissue evidence="2">Whole head</tissue>
    </source>
</reference>
<evidence type="ECO:0000313" key="3">
    <source>
        <dbReference type="Proteomes" id="UP000719412"/>
    </source>
</evidence>
<name>A0A8J6HHA7_TENMO</name>
<organism evidence="2 3">
    <name type="scientific">Tenebrio molitor</name>
    <name type="common">Yellow mealworm beetle</name>
    <dbReference type="NCBI Taxonomy" id="7067"/>
    <lineage>
        <taxon>Eukaryota</taxon>
        <taxon>Metazoa</taxon>
        <taxon>Ecdysozoa</taxon>
        <taxon>Arthropoda</taxon>
        <taxon>Hexapoda</taxon>
        <taxon>Insecta</taxon>
        <taxon>Pterygota</taxon>
        <taxon>Neoptera</taxon>
        <taxon>Endopterygota</taxon>
        <taxon>Coleoptera</taxon>
        <taxon>Polyphaga</taxon>
        <taxon>Cucujiformia</taxon>
        <taxon>Tenebrionidae</taxon>
        <taxon>Tenebrio</taxon>
    </lineage>
</organism>
<dbReference type="EMBL" id="JABDTM020024089">
    <property type="protein sequence ID" value="KAH0814635.1"/>
    <property type="molecule type" value="Genomic_DNA"/>
</dbReference>
<evidence type="ECO:0000313" key="2">
    <source>
        <dbReference type="EMBL" id="KAH0814635.1"/>
    </source>
</evidence>
<gene>
    <name evidence="2" type="ORF">GEV33_008159</name>
</gene>
<protein>
    <submittedName>
        <fullName evidence="2">Uncharacterized protein</fullName>
    </submittedName>
</protein>
<reference evidence="2" key="2">
    <citation type="submission" date="2021-08" db="EMBL/GenBank/DDBJ databases">
        <authorList>
            <person name="Eriksson T."/>
        </authorList>
    </citation>
    <scope>NUCLEOTIDE SEQUENCE</scope>
    <source>
        <strain evidence="2">Stoneville</strain>
        <tissue evidence="2">Whole head</tissue>
    </source>
</reference>
<dbReference type="Proteomes" id="UP000719412">
    <property type="component" value="Unassembled WGS sequence"/>
</dbReference>
<accession>A0A8J6HHA7</accession>
<sequence>MVKKLYSGPRLAPKFPSRGKIRLAVCSTRGAPPSRGWQSPRANPRRRQTCEPRVTSDEGALITWVKCGVHFHASLTCENSVLCTLPAPGGQHFVSKRKLNCSSHDRVRFIRALSADWPVNMGGGIIAEQKDTTD</sequence>
<evidence type="ECO:0000256" key="1">
    <source>
        <dbReference type="SAM" id="MobiDB-lite"/>
    </source>
</evidence>
<keyword evidence="3" id="KW-1185">Reference proteome</keyword>
<dbReference type="AlphaFoldDB" id="A0A8J6HHA7"/>
<feature type="region of interest" description="Disordered" evidence="1">
    <location>
        <begin position="29"/>
        <end position="51"/>
    </location>
</feature>
<comment type="caution">
    <text evidence="2">The sequence shown here is derived from an EMBL/GenBank/DDBJ whole genome shotgun (WGS) entry which is preliminary data.</text>
</comment>
<proteinExistence type="predicted"/>